<proteinExistence type="predicted"/>
<protein>
    <submittedName>
        <fullName evidence="1">Uncharacterized protein</fullName>
    </submittedName>
</protein>
<accession>A0A7L5BGS7</accession>
<organism evidence="1 2">
    <name type="scientific">Rhizobium oryzihabitans</name>
    <dbReference type="NCBI Taxonomy" id="2267833"/>
    <lineage>
        <taxon>Bacteria</taxon>
        <taxon>Pseudomonadati</taxon>
        <taxon>Pseudomonadota</taxon>
        <taxon>Alphaproteobacteria</taxon>
        <taxon>Hyphomicrobiales</taxon>
        <taxon>Rhizobiaceae</taxon>
        <taxon>Rhizobium/Agrobacterium group</taxon>
        <taxon>Rhizobium</taxon>
    </lineage>
</organism>
<gene>
    <name evidence="1" type="ORF">G3A56_08955</name>
</gene>
<evidence type="ECO:0000313" key="2">
    <source>
        <dbReference type="Proteomes" id="UP000464865"/>
    </source>
</evidence>
<dbReference type="AlphaFoldDB" id="A0A7L5BGS7"/>
<dbReference type="RefSeq" id="WP_164056280.1">
    <property type="nucleotide sequence ID" value="NZ_CP048632.1"/>
</dbReference>
<dbReference type="Proteomes" id="UP000464865">
    <property type="component" value="Chromosome M15-11"/>
</dbReference>
<dbReference type="KEGG" id="roy:G3A56_08955"/>
<reference evidence="1 2" key="1">
    <citation type="submission" date="2020-02" db="EMBL/GenBank/DDBJ databases">
        <title>Plant-Promoting Endophytic Bacterium Rhizobium oryzihabitans sp. nov., Isolated from the Root of Rice.</title>
        <authorList>
            <person name="zhao J."/>
            <person name="Zhang G."/>
        </authorList>
    </citation>
    <scope>NUCLEOTIDE SEQUENCE [LARGE SCALE GENOMIC DNA]</scope>
    <source>
        <strain evidence="1 2">M15</strain>
    </source>
</reference>
<name>A0A7L5BGS7_9HYPH</name>
<sequence length="87" mass="10073">MANKAAQRFNDMSSFLRMVRQPILNQHTGWTEEAAQSLRAARNYVSELTSGSVTPRYSREFRNHARLKILHAKNCRFRAAQVGRRLP</sequence>
<dbReference type="EMBL" id="CP048632">
    <property type="protein sequence ID" value="QIB38100.1"/>
    <property type="molecule type" value="Genomic_DNA"/>
</dbReference>
<keyword evidence="2" id="KW-1185">Reference proteome</keyword>
<evidence type="ECO:0000313" key="1">
    <source>
        <dbReference type="EMBL" id="QIB38100.1"/>
    </source>
</evidence>